<keyword evidence="2" id="KW-1185">Reference proteome</keyword>
<gene>
    <name evidence="1" type="ORF">E3N84_07385</name>
</gene>
<comment type="caution">
    <text evidence="1">The sequence shown here is derived from an EMBL/GenBank/DDBJ whole genome shotgun (WGS) entry which is preliminary data.</text>
</comment>
<reference evidence="1 2" key="1">
    <citation type="submission" date="2019-03" db="EMBL/GenBank/DDBJ databases">
        <title>Genomics of glacier-inhabiting Cryobacterium strains.</title>
        <authorList>
            <person name="Liu Q."/>
            <person name="Xin Y.-H."/>
        </authorList>
    </citation>
    <scope>NUCLEOTIDE SEQUENCE [LARGE SCALE GENOMIC DNA]</scope>
    <source>
        <strain evidence="1 2">CGMCC 1.10440</strain>
    </source>
</reference>
<dbReference type="EMBL" id="SOFI01000003">
    <property type="protein sequence ID" value="TFB79880.1"/>
    <property type="molecule type" value="Genomic_DNA"/>
</dbReference>
<evidence type="ECO:0000313" key="2">
    <source>
        <dbReference type="Proteomes" id="UP000298488"/>
    </source>
</evidence>
<name>A0A4R8VCN3_9MICO</name>
<organism evidence="1 2">
    <name type="scientific">Terrimesophilobacter mesophilus</name>
    <dbReference type="NCBI Taxonomy" id="433647"/>
    <lineage>
        <taxon>Bacteria</taxon>
        <taxon>Bacillati</taxon>
        <taxon>Actinomycetota</taxon>
        <taxon>Actinomycetes</taxon>
        <taxon>Micrococcales</taxon>
        <taxon>Microbacteriaceae</taxon>
        <taxon>Terrimesophilobacter</taxon>
    </lineage>
</organism>
<evidence type="ECO:0000313" key="1">
    <source>
        <dbReference type="EMBL" id="TFB79880.1"/>
    </source>
</evidence>
<sequence length="115" mass="12647">MRSATTVGSNERKNVETLMDSIGGRYEVTTASSSYLIDLDRQVIRRLPRTGSPEGSLLRRDDELITLLEVIECSVGRRMILLLDLHVFGVPFTARFATQVLSIDPVASPGVEAAQ</sequence>
<dbReference type="RefSeq" id="WP_167309690.1">
    <property type="nucleotide sequence ID" value="NZ_JACHBP010000001.1"/>
</dbReference>
<dbReference type="AlphaFoldDB" id="A0A4R8VCN3"/>
<dbReference type="Proteomes" id="UP000298488">
    <property type="component" value="Unassembled WGS sequence"/>
</dbReference>
<proteinExistence type="predicted"/>
<accession>A0A4R8VCN3</accession>
<protein>
    <submittedName>
        <fullName evidence="1">Uncharacterized protein</fullName>
    </submittedName>
</protein>